<dbReference type="PANTHER" id="PTHR11705:SF119">
    <property type="entry name" value="OS02G0119300 PROTEIN"/>
    <property type="match status" value="1"/>
</dbReference>
<dbReference type="PANTHER" id="PTHR11705">
    <property type="entry name" value="PROTEASE FAMILY M14 CARBOXYPEPTIDASE A,B"/>
    <property type="match status" value="1"/>
</dbReference>
<keyword evidence="4" id="KW-1133">Transmembrane helix</keyword>
<keyword evidence="4" id="KW-0472">Membrane</keyword>
<comment type="caution">
    <text evidence="7">The sequence shown here is derived from an EMBL/GenBank/DDBJ whole genome shotgun (WGS) entry which is preliminary data.</text>
</comment>
<gene>
    <name evidence="7" type="ORF">SNE40_008948</name>
</gene>
<evidence type="ECO:0000256" key="1">
    <source>
        <dbReference type="ARBA" id="ARBA00001947"/>
    </source>
</evidence>
<dbReference type="AlphaFoldDB" id="A0AAN8JSH9"/>
<evidence type="ECO:0000256" key="5">
    <source>
        <dbReference type="SAM" id="SignalP"/>
    </source>
</evidence>
<dbReference type="SMART" id="SM00631">
    <property type="entry name" value="Zn_pept"/>
    <property type="match status" value="1"/>
</dbReference>
<dbReference type="InterPro" id="IPR000834">
    <property type="entry name" value="Peptidase_M14"/>
</dbReference>
<dbReference type="CDD" id="cd06227">
    <property type="entry name" value="M14-CPA-like"/>
    <property type="match status" value="1"/>
</dbReference>
<evidence type="ECO:0000256" key="4">
    <source>
        <dbReference type="SAM" id="Phobius"/>
    </source>
</evidence>
<reference evidence="7 8" key="1">
    <citation type="submission" date="2024-01" db="EMBL/GenBank/DDBJ databases">
        <title>The genome of the rayed Mediterranean limpet Patella caerulea (Linnaeus, 1758).</title>
        <authorList>
            <person name="Anh-Thu Weber A."/>
            <person name="Halstead-Nussloch G."/>
        </authorList>
    </citation>
    <scope>NUCLEOTIDE SEQUENCE [LARGE SCALE GENOMIC DNA]</scope>
    <source>
        <strain evidence="7">AATW-2023a</strain>
        <tissue evidence="7">Whole specimen</tissue>
    </source>
</reference>
<comment type="similarity">
    <text evidence="2 3">Belongs to the peptidase M14 family.</text>
</comment>
<feature type="domain" description="Peptidase M14" evidence="6">
    <location>
        <begin position="36"/>
        <end position="350"/>
    </location>
</feature>
<accession>A0AAN8JSH9</accession>
<keyword evidence="8" id="KW-1185">Reference proteome</keyword>
<dbReference type="GO" id="GO:0008270">
    <property type="term" value="F:zinc ion binding"/>
    <property type="evidence" value="ECO:0007669"/>
    <property type="project" value="InterPro"/>
</dbReference>
<dbReference type="Pfam" id="PF00246">
    <property type="entry name" value="Peptidase_M14"/>
    <property type="match status" value="1"/>
</dbReference>
<keyword evidence="4" id="KW-0812">Transmembrane</keyword>
<feature type="transmembrane region" description="Helical" evidence="4">
    <location>
        <begin position="373"/>
        <end position="390"/>
    </location>
</feature>
<dbReference type="Gene3D" id="3.40.630.10">
    <property type="entry name" value="Zn peptidases"/>
    <property type="match status" value="1"/>
</dbReference>
<sequence length="426" mass="49040">MKWLILIVTTWNFLPDFMYSFDVNPQTEAYIPDYNHYHNLTAITSNIADIVAKNPSFMRIDWSYKSKENRPQILLHITNFTGSVSHSAHTLQEAVPKIRVLLSYGEHAREFIPIESLFYLLQNLTSGLGAPHDSPEEIFTRTILSKFNLYIIVMANPDGRKIVEKTKNYCWRGTSTGVDLNRNFDWEFGNAGSSNNPKDEEYRGKHVFSEIESKVYTELTGQQSFDAFISFHSGIRQIYLPYADTKSKSTVREPPHLKTMTTLAEHLSVATKYKYSYGKAYDLGFYTADGTIFDYIAGKKQVPISMAIELWGKSNHKGLSCFDQFNPKSRHLKQEVADIHPLYVSLFFFLIKWKQEQFITLTDSMKDVPSMTFGYILLIIVIFLTFFVALQRKWCPCTKLFPRKRVISLKSLSSTITVWGFKSSSA</sequence>
<dbReference type="GO" id="GO:0006508">
    <property type="term" value="P:proteolysis"/>
    <property type="evidence" value="ECO:0007669"/>
    <property type="project" value="InterPro"/>
</dbReference>
<dbReference type="PROSITE" id="PS52035">
    <property type="entry name" value="PEPTIDASE_M14"/>
    <property type="match status" value="1"/>
</dbReference>
<evidence type="ECO:0000256" key="3">
    <source>
        <dbReference type="PROSITE-ProRule" id="PRU01379"/>
    </source>
</evidence>
<evidence type="ECO:0000256" key="2">
    <source>
        <dbReference type="ARBA" id="ARBA00005988"/>
    </source>
</evidence>
<dbReference type="GO" id="GO:0005615">
    <property type="term" value="C:extracellular space"/>
    <property type="evidence" value="ECO:0007669"/>
    <property type="project" value="TreeGrafter"/>
</dbReference>
<name>A0AAN8JSH9_PATCE</name>
<keyword evidence="5" id="KW-0732">Signal</keyword>
<proteinExistence type="inferred from homology"/>
<evidence type="ECO:0000313" key="8">
    <source>
        <dbReference type="Proteomes" id="UP001347796"/>
    </source>
</evidence>
<evidence type="ECO:0000259" key="6">
    <source>
        <dbReference type="PROSITE" id="PS52035"/>
    </source>
</evidence>
<feature type="chain" id="PRO_5042911533" description="Peptidase M14 domain-containing protein" evidence="5">
    <location>
        <begin position="21"/>
        <end position="426"/>
    </location>
</feature>
<organism evidence="7 8">
    <name type="scientific">Patella caerulea</name>
    <name type="common">Rayed Mediterranean limpet</name>
    <dbReference type="NCBI Taxonomy" id="87958"/>
    <lineage>
        <taxon>Eukaryota</taxon>
        <taxon>Metazoa</taxon>
        <taxon>Spiralia</taxon>
        <taxon>Lophotrochozoa</taxon>
        <taxon>Mollusca</taxon>
        <taxon>Gastropoda</taxon>
        <taxon>Patellogastropoda</taxon>
        <taxon>Patelloidea</taxon>
        <taxon>Patellidae</taxon>
        <taxon>Patella</taxon>
    </lineage>
</organism>
<evidence type="ECO:0000313" key="7">
    <source>
        <dbReference type="EMBL" id="KAK6180999.1"/>
    </source>
</evidence>
<dbReference type="SUPFAM" id="SSF53187">
    <property type="entry name" value="Zn-dependent exopeptidases"/>
    <property type="match status" value="1"/>
</dbReference>
<feature type="signal peptide" evidence="5">
    <location>
        <begin position="1"/>
        <end position="20"/>
    </location>
</feature>
<dbReference type="GO" id="GO:0004181">
    <property type="term" value="F:metallocarboxypeptidase activity"/>
    <property type="evidence" value="ECO:0007669"/>
    <property type="project" value="InterPro"/>
</dbReference>
<feature type="active site" description="Proton donor/acceptor" evidence="3">
    <location>
        <position position="309"/>
    </location>
</feature>
<dbReference type="InterPro" id="IPR034269">
    <property type="entry name" value="At5g42320_M14_CPD"/>
</dbReference>
<protein>
    <recommendedName>
        <fullName evidence="6">Peptidase M14 domain-containing protein</fullName>
    </recommendedName>
</protein>
<comment type="cofactor">
    <cofactor evidence="1">
        <name>Zn(2+)</name>
        <dbReference type="ChEBI" id="CHEBI:29105"/>
    </cofactor>
</comment>
<dbReference type="Proteomes" id="UP001347796">
    <property type="component" value="Unassembled WGS sequence"/>
</dbReference>
<dbReference type="EMBL" id="JAZGQO010000007">
    <property type="protein sequence ID" value="KAK6180999.1"/>
    <property type="molecule type" value="Genomic_DNA"/>
</dbReference>